<evidence type="ECO:0000313" key="2">
    <source>
        <dbReference type="Proteomes" id="UP000244892"/>
    </source>
</evidence>
<gene>
    <name evidence="1" type="ORF">DEH84_06905</name>
</gene>
<dbReference type="AlphaFoldDB" id="A0A2U8FQR9"/>
<reference evidence="1 2" key="1">
    <citation type="submission" date="2018-05" db="EMBL/GenBank/DDBJ databases">
        <title>complete genome sequence of Aquabacterium olei NBRC 110486.</title>
        <authorList>
            <person name="Tang B."/>
            <person name="Chang J."/>
            <person name="Zhang L."/>
            <person name="Yang H."/>
        </authorList>
    </citation>
    <scope>NUCLEOTIDE SEQUENCE [LARGE SCALE GENOMIC DNA]</scope>
    <source>
        <strain evidence="1 2">NBRC 110486</strain>
    </source>
</reference>
<sequence>MPFRTNKPPRPGALRVVKAQTKGCTEDGLRIEIDGQLFCDVPQGAELLVVRDELTDEVAAIFGPAGDSMSKRDAAQFVVSGRLAQASENLLTYMHTNKLDQHDAAGGLYLLTAEVRTCLNLMESGHA</sequence>
<protein>
    <submittedName>
        <fullName evidence="1">Uncharacterized protein</fullName>
    </submittedName>
</protein>
<proteinExistence type="predicted"/>
<evidence type="ECO:0000313" key="1">
    <source>
        <dbReference type="EMBL" id="AWI53188.1"/>
    </source>
</evidence>
<keyword evidence="2" id="KW-1185">Reference proteome</keyword>
<dbReference type="EMBL" id="CP029210">
    <property type="protein sequence ID" value="AWI53188.1"/>
    <property type="molecule type" value="Genomic_DNA"/>
</dbReference>
<dbReference type="RefSeq" id="WP_109035980.1">
    <property type="nucleotide sequence ID" value="NZ_CP029210.1"/>
</dbReference>
<dbReference type="Proteomes" id="UP000244892">
    <property type="component" value="Chromosome"/>
</dbReference>
<accession>A0A2U8FQR9</accession>
<organism evidence="1 2">
    <name type="scientific">Aquabacterium olei</name>
    <dbReference type="NCBI Taxonomy" id="1296669"/>
    <lineage>
        <taxon>Bacteria</taxon>
        <taxon>Pseudomonadati</taxon>
        <taxon>Pseudomonadota</taxon>
        <taxon>Betaproteobacteria</taxon>
        <taxon>Burkholderiales</taxon>
        <taxon>Aquabacterium</taxon>
    </lineage>
</organism>
<dbReference type="KEGG" id="aon:DEH84_06905"/>
<name>A0A2U8FQR9_9BURK</name>